<gene>
    <name evidence="1" type="ORF">K3G42_020125</name>
</gene>
<sequence length="185" mass="20057">MLTENSIIAAAEDPGVSALKAEQNIKKQNHRKDVVSGFHSAGDTSVALYGGQAGGRWCSESELPGLKRSLPAHRLPLRSGSGTWELVVCHAVGKGSALPCLAKNLLQGTAFCYTERKKLDVVYLSKAPNGSSEWNTLAQLLKKEMQAGLQRTVVLRVGKEGRWGRKLDLLASFPSKGQFSRPWCP</sequence>
<dbReference type="EMBL" id="CM037622">
    <property type="protein sequence ID" value="KAH8003551.1"/>
    <property type="molecule type" value="Genomic_DNA"/>
</dbReference>
<comment type="caution">
    <text evidence="1">The sequence shown here is derived from an EMBL/GenBank/DDBJ whole genome shotgun (WGS) entry which is preliminary data.</text>
</comment>
<accession>A0ACB8FEQ5</accession>
<name>A0ACB8FEQ5_9SAUR</name>
<proteinExistence type="predicted"/>
<reference evidence="1" key="1">
    <citation type="submission" date="2021-08" db="EMBL/GenBank/DDBJ databases">
        <title>The first chromosome-level gecko genome reveals the dynamic sex chromosomes of Neotropical dwarf geckos (Sphaerodactylidae: Sphaerodactylus).</title>
        <authorList>
            <person name="Pinto B.J."/>
            <person name="Keating S.E."/>
            <person name="Gamble T."/>
        </authorList>
    </citation>
    <scope>NUCLEOTIDE SEQUENCE</scope>
    <source>
        <strain evidence="1">TG3544</strain>
    </source>
</reference>
<evidence type="ECO:0000313" key="2">
    <source>
        <dbReference type="Proteomes" id="UP000827872"/>
    </source>
</evidence>
<keyword evidence="2" id="KW-1185">Reference proteome</keyword>
<dbReference type="Proteomes" id="UP000827872">
    <property type="component" value="Linkage Group LG09"/>
</dbReference>
<organism evidence="1 2">
    <name type="scientific">Sphaerodactylus townsendi</name>
    <dbReference type="NCBI Taxonomy" id="933632"/>
    <lineage>
        <taxon>Eukaryota</taxon>
        <taxon>Metazoa</taxon>
        <taxon>Chordata</taxon>
        <taxon>Craniata</taxon>
        <taxon>Vertebrata</taxon>
        <taxon>Euteleostomi</taxon>
        <taxon>Lepidosauria</taxon>
        <taxon>Squamata</taxon>
        <taxon>Bifurcata</taxon>
        <taxon>Gekkota</taxon>
        <taxon>Sphaerodactylidae</taxon>
        <taxon>Sphaerodactylus</taxon>
    </lineage>
</organism>
<protein>
    <submittedName>
        <fullName evidence="1">Uncharacterized protein</fullName>
    </submittedName>
</protein>
<evidence type="ECO:0000313" key="1">
    <source>
        <dbReference type="EMBL" id="KAH8003551.1"/>
    </source>
</evidence>